<keyword evidence="6" id="KW-1003">Cell membrane</keyword>
<keyword evidence="3 6" id="KW-0812">Transmembrane</keyword>
<dbReference type="InterPro" id="IPR045214">
    <property type="entry name" value="Surf1/Surf4"/>
</dbReference>
<dbReference type="PANTHER" id="PTHR23427">
    <property type="entry name" value="SURFEIT LOCUS PROTEIN"/>
    <property type="match status" value="1"/>
</dbReference>
<feature type="region of interest" description="Disordered" evidence="7">
    <location>
        <begin position="1"/>
        <end position="21"/>
    </location>
</feature>
<organism evidence="8 9">
    <name type="scientific">Flavimaribacter sediminis</name>
    <dbReference type="NCBI Taxonomy" id="2865987"/>
    <lineage>
        <taxon>Bacteria</taxon>
        <taxon>Pseudomonadati</taxon>
        <taxon>Pseudomonadota</taxon>
        <taxon>Alphaproteobacteria</taxon>
        <taxon>Hyphomicrobiales</taxon>
        <taxon>Rhizobiaceae</taxon>
        <taxon>Flavimaribacter</taxon>
    </lineage>
</organism>
<evidence type="ECO:0000256" key="7">
    <source>
        <dbReference type="SAM" id="MobiDB-lite"/>
    </source>
</evidence>
<keyword evidence="5 6" id="KW-0472">Membrane</keyword>
<feature type="transmembrane region" description="Helical" evidence="6">
    <location>
        <begin position="29"/>
        <end position="48"/>
    </location>
</feature>
<evidence type="ECO:0000313" key="9">
    <source>
        <dbReference type="Proteomes" id="UP001196509"/>
    </source>
</evidence>
<dbReference type="InterPro" id="IPR002994">
    <property type="entry name" value="Surf1/Shy1"/>
</dbReference>
<evidence type="ECO:0000256" key="2">
    <source>
        <dbReference type="ARBA" id="ARBA00007165"/>
    </source>
</evidence>
<dbReference type="Pfam" id="PF02104">
    <property type="entry name" value="SURF1"/>
    <property type="match status" value="1"/>
</dbReference>
<accession>A0AAE2ZUZ0</accession>
<comment type="caution">
    <text evidence="8">The sequence shown here is derived from an EMBL/GenBank/DDBJ whole genome shotgun (WGS) entry which is preliminary data.</text>
</comment>
<comment type="subcellular location">
    <subcellularLocation>
        <location evidence="6">Cell membrane</location>
        <topology evidence="6">Multi-pass membrane protein</topology>
    </subcellularLocation>
    <subcellularLocation>
        <location evidence="1">Membrane</location>
    </subcellularLocation>
</comment>
<evidence type="ECO:0000256" key="5">
    <source>
        <dbReference type="ARBA" id="ARBA00023136"/>
    </source>
</evidence>
<dbReference type="AlphaFoldDB" id="A0AAE2ZUZ0"/>
<dbReference type="EMBL" id="JAICBX010000005">
    <property type="protein sequence ID" value="MBW8640142.1"/>
    <property type="molecule type" value="Genomic_DNA"/>
</dbReference>
<evidence type="ECO:0000313" key="8">
    <source>
        <dbReference type="EMBL" id="MBW8640142.1"/>
    </source>
</evidence>
<evidence type="ECO:0000256" key="4">
    <source>
        <dbReference type="ARBA" id="ARBA00022989"/>
    </source>
</evidence>
<evidence type="ECO:0000256" key="1">
    <source>
        <dbReference type="ARBA" id="ARBA00004370"/>
    </source>
</evidence>
<sequence length="264" mass="29643">MRAVTSNPKTAGKRQAVEQEPGRRRRPGLLFYTITIAALVILVALGSWQVRRLEWKENLIATIEQRMRGAPLTLDEALALWRKTGDVDYVPIRLSGVFDHTKEQDYLATHQGASGWYLYAPLTTADGKTIIVNRGFVPYDLKDASNRPWKPVDRPVEFVALARNPLFEKPGWVVPDNDPANATWYWKDMPSMATAMGLDPEKVTPFFADIALSDAPPIEGPIAGVTRVNLPNNHLQYVITWFGLAAALVLVAGYYVWRARNEKD</sequence>
<dbReference type="PANTHER" id="PTHR23427:SF2">
    <property type="entry name" value="SURFEIT LOCUS PROTEIN 1"/>
    <property type="match status" value="1"/>
</dbReference>
<dbReference type="Proteomes" id="UP001196509">
    <property type="component" value="Unassembled WGS sequence"/>
</dbReference>
<name>A0AAE2ZUZ0_9HYPH</name>
<evidence type="ECO:0000256" key="3">
    <source>
        <dbReference type="ARBA" id="ARBA00022692"/>
    </source>
</evidence>
<evidence type="ECO:0000256" key="6">
    <source>
        <dbReference type="RuleBase" id="RU363076"/>
    </source>
</evidence>
<dbReference type="PROSITE" id="PS50895">
    <property type="entry name" value="SURF1"/>
    <property type="match status" value="1"/>
</dbReference>
<reference evidence="8" key="1">
    <citation type="submission" date="2021-08" db="EMBL/GenBank/DDBJ databases">
        <title>Hoeflea bacterium WL0058 sp. nov., isolated from the sediment.</title>
        <authorList>
            <person name="Wang L."/>
            <person name="Zhang D."/>
        </authorList>
    </citation>
    <scope>NUCLEOTIDE SEQUENCE</scope>
    <source>
        <strain evidence="8">WL0058</strain>
    </source>
</reference>
<comment type="similarity">
    <text evidence="2 6">Belongs to the SURF1 family.</text>
</comment>
<dbReference type="CDD" id="cd06662">
    <property type="entry name" value="SURF1"/>
    <property type="match status" value="1"/>
</dbReference>
<keyword evidence="4 6" id="KW-1133">Transmembrane helix</keyword>
<proteinExistence type="inferred from homology"/>
<feature type="transmembrane region" description="Helical" evidence="6">
    <location>
        <begin position="237"/>
        <end position="257"/>
    </location>
</feature>
<protein>
    <recommendedName>
        <fullName evidence="6">SURF1-like protein</fullName>
    </recommendedName>
</protein>
<dbReference type="GO" id="GO:0005886">
    <property type="term" value="C:plasma membrane"/>
    <property type="evidence" value="ECO:0007669"/>
    <property type="project" value="UniProtKB-SubCell"/>
</dbReference>
<gene>
    <name evidence="8" type="ORF">K1W69_23305</name>
</gene>
<keyword evidence="9" id="KW-1185">Reference proteome</keyword>